<evidence type="ECO:0000256" key="5">
    <source>
        <dbReference type="ARBA" id="ARBA00022989"/>
    </source>
</evidence>
<dbReference type="PROSITE" id="PS51123">
    <property type="entry name" value="OMPA_2"/>
    <property type="match status" value="1"/>
</dbReference>
<evidence type="ECO:0000256" key="4">
    <source>
        <dbReference type="ARBA" id="ARBA00022692"/>
    </source>
</evidence>
<dbReference type="STRING" id="529704.SAMN02927913_3176"/>
<dbReference type="Proteomes" id="UP000199420">
    <property type="component" value="Unassembled WGS sequence"/>
</dbReference>
<keyword evidence="4 9" id="KW-0812">Transmembrane</keyword>
<dbReference type="Pfam" id="PF00691">
    <property type="entry name" value="OmpA"/>
    <property type="match status" value="1"/>
</dbReference>
<sequence>MKRKHHEDHVNHEAWAIPYADLMTLLLAFFVVMYAVSVVNEGKYRVMSESIIEAFNGSSHVIAPMPPQKARPHNVDPAIAAPQSQPGAAAAPVAVPIPLRPASRRMDAVRATHETMRDVQAAAEARRQANLTRIQHEVERALQPLIDKQQVIVRRTPNWLEIEIRTDILFPSGVAQLSRPAGAVLGSLAGILAPFGNPLRIEGYTDDKPINTAVYPSNWELSAARAASVARLFAEHGISPARLGIIGWGQFRPAADNATAEGRNRNRRVLVVVLSDHAMPVRYSGDADRAGQLADSASPTDASDTSVAGTHAAGLANARPQVASAQHVAAKAPAHVTEPTLVVTPERGK</sequence>
<accession>A0A1H6VW73</accession>
<proteinExistence type="inferred from homology"/>
<dbReference type="Pfam" id="PF13677">
    <property type="entry name" value="MotB_plug"/>
    <property type="match status" value="1"/>
</dbReference>
<evidence type="ECO:0000259" key="10">
    <source>
        <dbReference type="PROSITE" id="PS51123"/>
    </source>
</evidence>
<dbReference type="InterPro" id="IPR025713">
    <property type="entry name" value="MotB-like_N_dom"/>
</dbReference>
<dbReference type="PANTHER" id="PTHR30329:SF20">
    <property type="entry name" value="EXPORTED PROTEIN"/>
    <property type="match status" value="1"/>
</dbReference>
<keyword evidence="3" id="KW-1003">Cell membrane</keyword>
<dbReference type="NCBIfam" id="NF006541">
    <property type="entry name" value="PRK09038.1"/>
    <property type="match status" value="1"/>
</dbReference>
<evidence type="ECO:0000313" key="12">
    <source>
        <dbReference type="Proteomes" id="UP000199420"/>
    </source>
</evidence>
<evidence type="ECO:0000256" key="8">
    <source>
        <dbReference type="SAM" id="MobiDB-lite"/>
    </source>
</evidence>
<keyword evidence="6 7" id="KW-0472">Membrane</keyword>
<keyword evidence="12" id="KW-1185">Reference proteome</keyword>
<dbReference type="InterPro" id="IPR036737">
    <property type="entry name" value="OmpA-like_sf"/>
</dbReference>
<evidence type="ECO:0000256" key="6">
    <source>
        <dbReference type="ARBA" id="ARBA00023136"/>
    </source>
</evidence>
<feature type="compositionally biased region" description="Low complexity" evidence="8">
    <location>
        <begin position="294"/>
        <end position="308"/>
    </location>
</feature>
<feature type="domain" description="OmpA-like" evidence="10">
    <location>
        <begin position="157"/>
        <end position="277"/>
    </location>
</feature>
<dbReference type="OrthoDB" id="9815217at2"/>
<name>A0A1H6VW73_9GAMM</name>
<evidence type="ECO:0000256" key="7">
    <source>
        <dbReference type="PROSITE-ProRule" id="PRU00473"/>
    </source>
</evidence>
<gene>
    <name evidence="11" type="ORF">SAMN04487997_2477</name>
</gene>
<evidence type="ECO:0000313" key="11">
    <source>
        <dbReference type="EMBL" id="SEJ08889.1"/>
    </source>
</evidence>
<dbReference type="InterPro" id="IPR006665">
    <property type="entry name" value="OmpA-like"/>
</dbReference>
<comment type="subcellular location">
    <subcellularLocation>
        <location evidence="1">Cell membrane</location>
        <topology evidence="1">Single-pass membrane protein</topology>
    </subcellularLocation>
</comment>
<evidence type="ECO:0000256" key="3">
    <source>
        <dbReference type="ARBA" id="ARBA00022475"/>
    </source>
</evidence>
<dbReference type="Gene3D" id="3.30.1330.60">
    <property type="entry name" value="OmpA-like domain"/>
    <property type="match status" value="1"/>
</dbReference>
<organism evidence="11 12">
    <name type="scientific">Frateuria terrea</name>
    <dbReference type="NCBI Taxonomy" id="529704"/>
    <lineage>
        <taxon>Bacteria</taxon>
        <taxon>Pseudomonadati</taxon>
        <taxon>Pseudomonadota</taxon>
        <taxon>Gammaproteobacteria</taxon>
        <taxon>Lysobacterales</taxon>
        <taxon>Rhodanobacteraceae</taxon>
        <taxon>Frateuria</taxon>
    </lineage>
</organism>
<dbReference type="SUPFAM" id="SSF103088">
    <property type="entry name" value="OmpA-like"/>
    <property type="match status" value="1"/>
</dbReference>
<dbReference type="EMBL" id="FNYC01000004">
    <property type="protein sequence ID" value="SEJ08889.1"/>
    <property type="molecule type" value="Genomic_DNA"/>
</dbReference>
<dbReference type="PANTHER" id="PTHR30329">
    <property type="entry name" value="STATOR ELEMENT OF FLAGELLAR MOTOR COMPLEX"/>
    <property type="match status" value="1"/>
</dbReference>
<dbReference type="InterPro" id="IPR050330">
    <property type="entry name" value="Bact_OuterMem_StrucFunc"/>
</dbReference>
<dbReference type="CDD" id="cd07185">
    <property type="entry name" value="OmpA_C-like"/>
    <property type="match status" value="1"/>
</dbReference>
<protein>
    <submittedName>
        <fullName evidence="11">Chemotaxis protein MotB</fullName>
    </submittedName>
</protein>
<reference evidence="11 12" key="1">
    <citation type="submission" date="2016-10" db="EMBL/GenBank/DDBJ databases">
        <authorList>
            <person name="de Groot N.N."/>
        </authorList>
    </citation>
    <scope>NUCLEOTIDE SEQUENCE [LARGE SCALE GENOMIC DNA]</scope>
    <source>
        <strain evidence="11 12">DSM 26515</strain>
    </source>
</reference>
<dbReference type="AlphaFoldDB" id="A0A1H6VW73"/>
<dbReference type="RefSeq" id="WP_091339197.1">
    <property type="nucleotide sequence ID" value="NZ_FNYC01000004.1"/>
</dbReference>
<evidence type="ECO:0000256" key="1">
    <source>
        <dbReference type="ARBA" id="ARBA00004162"/>
    </source>
</evidence>
<evidence type="ECO:0000256" key="9">
    <source>
        <dbReference type="SAM" id="Phobius"/>
    </source>
</evidence>
<dbReference type="GO" id="GO:0005886">
    <property type="term" value="C:plasma membrane"/>
    <property type="evidence" value="ECO:0007669"/>
    <property type="project" value="UniProtKB-SubCell"/>
</dbReference>
<feature type="region of interest" description="Disordered" evidence="8">
    <location>
        <begin position="287"/>
        <end position="349"/>
    </location>
</feature>
<evidence type="ECO:0000256" key="2">
    <source>
        <dbReference type="ARBA" id="ARBA00008914"/>
    </source>
</evidence>
<comment type="similarity">
    <text evidence="2">Belongs to the MotB family.</text>
</comment>
<keyword evidence="5 9" id="KW-1133">Transmembrane helix</keyword>
<feature type="transmembrane region" description="Helical" evidence="9">
    <location>
        <begin position="16"/>
        <end position="39"/>
    </location>
</feature>